<keyword evidence="6 13" id="KW-0479">Metal-binding</keyword>
<dbReference type="GO" id="GO:0004497">
    <property type="term" value="F:monooxygenase activity"/>
    <property type="evidence" value="ECO:0007669"/>
    <property type="project" value="UniProtKB-KW"/>
</dbReference>
<evidence type="ECO:0008006" key="16">
    <source>
        <dbReference type="Google" id="ProtNLM"/>
    </source>
</evidence>
<dbReference type="PANTHER" id="PTHR24292">
    <property type="entry name" value="CYTOCHROME P450"/>
    <property type="match status" value="1"/>
</dbReference>
<keyword evidence="7" id="KW-0256">Endoplasmic reticulum</keyword>
<keyword evidence="12" id="KW-0472">Membrane</keyword>
<dbReference type="AlphaFoldDB" id="A0A1B6DJQ9"/>
<dbReference type="GO" id="GO:0016705">
    <property type="term" value="F:oxidoreductase activity, acting on paired donors, with incorporation or reduction of molecular oxygen"/>
    <property type="evidence" value="ECO:0007669"/>
    <property type="project" value="InterPro"/>
</dbReference>
<dbReference type="PROSITE" id="PS00086">
    <property type="entry name" value="CYTOCHROME_P450"/>
    <property type="match status" value="1"/>
</dbReference>
<keyword evidence="8" id="KW-0492">Microsome</keyword>
<dbReference type="InterPro" id="IPR036396">
    <property type="entry name" value="Cyt_P450_sf"/>
</dbReference>
<evidence type="ECO:0000256" key="10">
    <source>
        <dbReference type="ARBA" id="ARBA00023004"/>
    </source>
</evidence>
<dbReference type="GO" id="GO:0005506">
    <property type="term" value="F:iron ion binding"/>
    <property type="evidence" value="ECO:0007669"/>
    <property type="project" value="InterPro"/>
</dbReference>
<dbReference type="InterPro" id="IPR002401">
    <property type="entry name" value="Cyt_P450_E_grp-I"/>
</dbReference>
<organism evidence="15">
    <name type="scientific">Clastoptera arizonana</name>
    <name type="common">Arizona spittle bug</name>
    <dbReference type="NCBI Taxonomy" id="38151"/>
    <lineage>
        <taxon>Eukaryota</taxon>
        <taxon>Metazoa</taxon>
        <taxon>Ecdysozoa</taxon>
        <taxon>Arthropoda</taxon>
        <taxon>Hexapoda</taxon>
        <taxon>Insecta</taxon>
        <taxon>Pterygota</taxon>
        <taxon>Neoptera</taxon>
        <taxon>Paraneoptera</taxon>
        <taxon>Hemiptera</taxon>
        <taxon>Auchenorrhyncha</taxon>
        <taxon>Cercopoidea</taxon>
        <taxon>Clastopteridae</taxon>
        <taxon>Clastoptera</taxon>
    </lineage>
</organism>
<comment type="similarity">
    <text evidence="4 14">Belongs to the cytochrome P450 family.</text>
</comment>
<dbReference type="InterPro" id="IPR001128">
    <property type="entry name" value="Cyt_P450"/>
</dbReference>
<dbReference type="Gene3D" id="1.10.630.10">
    <property type="entry name" value="Cytochrome P450"/>
    <property type="match status" value="1"/>
</dbReference>
<evidence type="ECO:0000256" key="11">
    <source>
        <dbReference type="ARBA" id="ARBA00023033"/>
    </source>
</evidence>
<evidence type="ECO:0000256" key="3">
    <source>
        <dbReference type="ARBA" id="ARBA00004406"/>
    </source>
</evidence>
<evidence type="ECO:0000256" key="5">
    <source>
        <dbReference type="ARBA" id="ARBA00022617"/>
    </source>
</evidence>
<evidence type="ECO:0000256" key="4">
    <source>
        <dbReference type="ARBA" id="ARBA00010617"/>
    </source>
</evidence>
<comment type="cofactor">
    <cofactor evidence="1 13">
        <name>heme</name>
        <dbReference type="ChEBI" id="CHEBI:30413"/>
    </cofactor>
</comment>
<dbReference type="InterPro" id="IPR017972">
    <property type="entry name" value="Cyt_P450_CS"/>
</dbReference>
<dbReference type="GO" id="GO:0005789">
    <property type="term" value="C:endoplasmic reticulum membrane"/>
    <property type="evidence" value="ECO:0007669"/>
    <property type="project" value="UniProtKB-SubCell"/>
</dbReference>
<sequence length="385" mass="44491">MSQSILFVDNQRWETLHSKLEVVFKKEETCRYFYLVNHSVENFIKQLKDNNVNMINIHEHLTKLYQNISMILCVGDFTKILDQKVDINKRFNCLYSSKFEKNVFIGPVYPCWFSTLRSNILSKTGEYFRKIVRDVVEFRDNNGYAREDLLQSFLNARGGMKAHAKLDEDFEFDNDAVVAQSLTMLLLGKDMLSNTTAFCLYELSKQPDIQKRVTNELKTVMKKYDGFSPKSLLELGYLRQVVTETLRKYPSIPVFTRACTKKYSQNEGQLCLEPGDVVAIPIYAIQNDNQHFPLADVFMPERFSDEEKHKIKSGTFLPFGHGSRRCIAEDLSLMQIFLVLTSILSHFELFPCKEEIALSNSSFLTSPKNGVCLQLIKRETPIVSL</sequence>
<evidence type="ECO:0000313" key="15">
    <source>
        <dbReference type="EMBL" id="JAS25850.1"/>
    </source>
</evidence>
<keyword evidence="11 14" id="KW-0503">Monooxygenase</keyword>
<evidence type="ECO:0000256" key="12">
    <source>
        <dbReference type="ARBA" id="ARBA00023136"/>
    </source>
</evidence>
<name>A0A1B6DJQ9_9HEMI</name>
<evidence type="ECO:0000256" key="9">
    <source>
        <dbReference type="ARBA" id="ARBA00023002"/>
    </source>
</evidence>
<accession>A0A1B6DJQ9</accession>
<proteinExistence type="inferred from homology"/>
<protein>
    <recommendedName>
        <fullName evidence="16">Cytochrome P450</fullName>
    </recommendedName>
</protein>
<comment type="subcellular location">
    <subcellularLocation>
        <location evidence="3">Endoplasmic reticulum membrane</location>
        <topology evidence="3">Peripheral membrane protein</topology>
    </subcellularLocation>
    <subcellularLocation>
        <location evidence="2">Microsome membrane</location>
        <topology evidence="2">Peripheral membrane protein</topology>
    </subcellularLocation>
</comment>
<evidence type="ECO:0000256" key="8">
    <source>
        <dbReference type="ARBA" id="ARBA00022848"/>
    </source>
</evidence>
<evidence type="ECO:0000256" key="2">
    <source>
        <dbReference type="ARBA" id="ARBA00004174"/>
    </source>
</evidence>
<dbReference type="PANTHER" id="PTHR24292:SF54">
    <property type="entry name" value="CYP9F3-RELATED"/>
    <property type="match status" value="1"/>
</dbReference>
<evidence type="ECO:0000256" key="6">
    <source>
        <dbReference type="ARBA" id="ARBA00022723"/>
    </source>
</evidence>
<dbReference type="GO" id="GO:0020037">
    <property type="term" value="F:heme binding"/>
    <property type="evidence" value="ECO:0007669"/>
    <property type="project" value="InterPro"/>
</dbReference>
<evidence type="ECO:0000256" key="7">
    <source>
        <dbReference type="ARBA" id="ARBA00022824"/>
    </source>
</evidence>
<reference evidence="15" key="1">
    <citation type="submission" date="2015-12" db="EMBL/GenBank/DDBJ databases">
        <title>De novo transcriptome assembly of four potential Pierce s Disease insect vectors from Arizona vineyards.</title>
        <authorList>
            <person name="Tassone E.E."/>
        </authorList>
    </citation>
    <scope>NUCLEOTIDE SEQUENCE</scope>
</reference>
<keyword evidence="5 13" id="KW-0349">Heme</keyword>
<feature type="binding site" description="axial binding residue" evidence="13">
    <location>
        <position position="326"/>
    </location>
    <ligand>
        <name>heme</name>
        <dbReference type="ChEBI" id="CHEBI:30413"/>
    </ligand>
    <ligandPart>
        <name>Fe</name>
        <dbReference type="ChEBI" id="CHEBI:18248"/>
    </ligandPart>
</feature>
<evidence type="ECO:0000256" key="13">
    <source>
        <dbReference type="PIRSR" id="PIRSR602401-1"/>
    </source>
</evidence>
<dbReference type="InterPro" id="IPR050476">
    <property type="entry name" value="Insect_CytP450_Detox"/>
</dbReference>
<dbReference type="PRINTS" id="PR00463">
    <property type="entry name" value="EP450I"/>
</dbReference>
<evidence type="ECO:0000256" key="14">
    <source>
        <dbReference type="RuleBase" id="RU000461"/>
    </source>
</evidence>
<dbReference type="Pfam" id="PF00067">
    <property type="entry name" value="p450"/>
    <property type="match status" value="1"/>
</dbReference>
<dbReference type="SUPFAM" id="SSF48264">
    <property type="entry name" value="Cytochrome P450"/>
    <property type="match status" value="1"/>
</dbReference>
<keyword evidence="10 13" id="KW-0408">Iron</keyword>
<dbReference type="EMBL" id="GEDC01011448">
    <property type="protein sequence ID" value="JAS25850.1"/>
    <property type="molecule type" value="Transcribed_RNA"/>
</dbReference>
<gene>
    <name evidence="15" type="ORF">g.38434</name>
</gene>
<dbReference type="PRINTS" id="PR00385">
    <property type="entry name" value="P450"/>
</dbReference>
<keyword evidence="9 14" id="KW-0560">Oxidoreductase</keyword>
<evidence type="ECO:0000256" key="1">
    <source>
        <dbReference type="ARBA" id="ARBA00001971"/>
    </source>
</evidence>